<comment type="caution">
    <text evidence="1">The sequence shown here is derived from an EMBL/GenBank/DDBJ whole genome shotgun (WGS) entry which is preliminary data.</text>
</comment>
<accession>A0ABT8GXT7</accession>
<dbReference type="RefSeq" id="WP_301162227.1">
    <property type="nucleotide sequence ID" value="NZ_JAUHTB010000002.1"/>
</dbReference>
<proteinExistence type="predicted"/>
<reference evidence="1 2" key="1">
    <citation type="submission" date="2023-07" db="EMBL/GenBank/DDBJ databases">
        <title>Strategy for survival of the halotoleranting strain Dietzia MX2 from the Yakshinskoe mineral salts deposit.</title>
        <authorList>
            <person name="Kharitonova M.A."/>
            <person name="Kupriyanova-Ashina F.G."/>
            <person name="Shakirov T.R."/>
            <person name="Vafina M.S."/>
            <person name="Ilinskaya O.N."/>
        </authorList>
    </citation>
    <scope>NUCLEOTIDE SEQUENCE [LARGE SCALE GENOMIC DNA]</scope>
    <source>
        <strain evidence="1 2">MX2</strain>
    </source>
</reference>
<evidence type="ECO:0008006" key="3">
    <source>
        <dbReference type="Google" id="ProtNLM"/>
    </source>
</evidence>
<evidence type="ECO:0000313" key="2">
    <source>
        <dbReference type="Proteomes" id="UP001172702"/>
    </source>
</evidence>
<protein>
    <recommendedName>
        <fullName evidence="3">Rieske domain-containing protein</fullName>
    </recommendedName>
</protein>
<keyword evidence="2" id="KW-1185">Reference proteome</keyword>
<sequence>MSNSGWRVVVEHVDGRLRALCKIQTLSDGGYSVICPYHSAREGWMLKLPIGPGYGSAVPVPVSLDEAVHYSATDRVKLSHHRDGLVQFSSEVKGKIRSGVDPITGKPKGIGVFSAPIDLGVPSGPAFGVTVWGFDAYREVEAPRKSDRVFLQEELYHFMSTPSTFNSYVLEGWIFGSEMWHGVCGKPGDLRIQAGGLKFGYSMLATREFRVIPLVGTDSFLGLQVSRTRSWFPPQSGFLLGGPREWSEEANQIIATYPAPEDVFASSENLDYS</sequence>
<organism evidence="1 2">
    <name type="scientific">Dietzia maris</name>
    <dbReference type="NCBI Taxonomy" id="37915"/>
    <lineage>
        <taxon>Bacteria</taxon>
        <taxon>Bacillati</taxon>
        <taxon>Actinomycetota</taxon>
        <taxon>Actinomycetes</taxon>
        <taxon>Mycobacteriales</taxon>
        <taxon>Dietziaceae</taxon>
        <taxon>Dietzia</taxon>
    </lineage>
</organism>
<gene>
    <name evidence="1" type="ORF">QYF62_02930</name>
</gene>
<name>A0ABT8GXT7_9ACTN</name>
<dbReference type="Proteomes" id="UP001172702">
    <property type="component" value="Unassembled WGS sequence"/>
</dbReference>
<evidence type="ECO:0000313" key="1">
    <source>
        <dbReference type="EMBL" id="MDN4505016.1"/>
    </source>
</evidence>
<dbReference type="EMBL" id="JAUHTB010000002">
    <property type="protein sequence ID" value="MDN4505016.1"/>
    <property type="molecule type" value="Genomic_DNA"/>
</dbReference>